<feature type="transmembrane region" description="Helical" evidence="6">
    <location>
        <begin position="16"/>
        <end position="37"/>
    </location>
</feature>
<sequence length="409" mass="43562">MIDVMEGRCISMKKKLNVFTVSGLMTGPILGSGIIFLPSLAYDMLGEHAIIAWVMIMALNILFAYVFAKMTIIVSDNRGISSIVGDIFGSRFGTLAANYLTAAVFFGPVAVALTAAEFIQSAISSAYHVSSWVTAGGVLLICALIVISGVSFMGKFMLVLSSITACLLLAGSGATLFRLPVLTIPRSLPAPGALGHTLLLIFWAIVGWEILGNYVEDVENPKHTMMRAMQISLSAIILVYLLTAFAFQNSPSHSMPDLLIPVAGRFSGAVFSGLAAGLCICTVSTFTGAVVRQTTVRFENAGLPEIFHHKWLTALILLAVNGMVLFLHASGKLSFQSIVGIANTMFIGNAVLGLASGFKLIHHIVIRIGIGVLLLLLLSIFLFSSGFAMVLFLLVTFGSLIFNGRKYGG</sequence>
<feature type="transmembrane region" description="Helical" evidence="6">
    <location>
        <begin position="129"/>
        <end position="150"/>
    </location>
</feature>
<dbReference type="InterPro" id="IPR002293">
    <property type="entry name" value="AA/rel_permease1"/>
</dbReference>
<evidence type="ECO:0000256" key="3">
    <source>
        <dbReference type="ARBA" id="ARBA00022692"/>
    </source>
</evidence>
<protein>
    <submittedName>
        <fullName evidence="7">APC family permease</fullName>
    </submittedName>
</protein>
<evidence type="ECO:0000256" key="1">
    <source>
        <dbReference type="ARBA" id="ARBA00004651"/>
    </source>
</evidence>
<evidence type="ECO:0000256" key="4">
    <source>
        <dbReference type="ARBA" id="ARBA00022989"/>
    </source>
</evidence>
<keyword evidence="5 6" id="KW-0472">Membrane</keyword>
<dbReference type="GO" id="GO:0005886">
    <property type="term" value="C:plasma membrane"/>
    <property type="evidence" value="ECO:0007669"/>
    <property type="project" value="UniProtKB-SubCell"/>
</dbReference>
<feature type="transmembrane region" description="Helical" evidence="6">
    <location>
        <begin position="99"/>
        <end position="123"/>
    </location>
</feature>
<feature type="transmembrane region" description="Helical" evidence="6">
    <location>
        <begin position="311"/>
        <end position="329"/>
    </location>
</feature>
<dbReference type="Proteomes" id="UP000260680">
    <property type="component" value="Unassembled WGS sequence"/>
</dbReference>
<dbReference type="PANTHER" id="PTHR42770">
    <property type="entry name" value="AMINO ACID TRANSPORTER-RELATED"/>
    <property type="match status" value="1"/>
</dbReference>
<dbReference type="EMBL" id="QOHO01000050">
    <property type="protein sequence ID" value="RFZ77925.1"/>
    <property type="molecule type" value="Genomic_DNA"/>
</dbReference>
<dbReference type="GO" id="GO:0022857">
    <property type="term" value="F:transmembrane transporter activity"/>
    <property type="evidence" value="ECO:0007669"/>
    <property type="project" value="InterPro"/>
</dbReference>
<feature type="transmembrane region" description="Helical" evidence="6">
    <location>
        <begin position="335"/>
        <end position="358"/>
    </location>
</feature>
<evidence type="ECO:0000313" key="8">
    <source>
        <dbReference type="Proteomes" id="UP000260680"/>
    </source>
</evidence>
<dbReference type="Gene3D" id="1.20.1740.10">
    <property type="entry name" value="Amino acid/polyamine transporter I"/>
    <property type="match status" value="1"/>
</dbReference>
<comment type="caution">
    <text evidence="7">The sequence shown here is derived from an EMBL/GenBank/DDBJ whole genome shotgun (WGS) entry which is preliminary data.</text>
</comment>
<evidence type="ECO:0000256" key="5">
    <source>
        <dbReference type="ARBA" id="ARBA00023136"/>
    </source>
</evidence>
<keyword evidence="4 6" id="KW-1133">Transmembrane helix</keyword>
<dbReference type="PIRSF" id="PIRSF006060">
    <property type="entry name" value="AA_transporter"/>
    <property type="match status" value="1"/>
</dbReference>
<comment type="subcellular location">
    <subcellularLocation>
        <location evidence="1">Cell membrane</location>
        <topology evidence="1">Multi-pass membrane protein</topology>
    </subcellularLocation>
</comment>
<keyword evidence="3 6" id="KW-0812">Transmembrane</keyword>
<accession>A0A3E2NA78</accession>
<feature type="transmembrane region" description="Helical" evidence="6">
    <location>
        <begin position="49"/>
        <end position="68"/>
    </location>
</feature>
<gene>
    <name evidence="7" type="ORF">DS742_16095</name>
</gene>
<dbReference type="PANTHER" id="PTHR42770:SF13">
    <property type="entry name" value="L-METHIONINE_BRANCHED-CHAIN AMINO ACID EXPORTER YJEH"/>
    <property type="match status" value="1"/>
</dbReference>
<feature type="transmembrane region" description="Helical" evidence="6">
    <location>
        <begin position="193"/>
        <end position="211"/>
    </location>
</feature>
<dbReference type="Pfam" id="PF13520">
    <property type="entry name" value="AA_permease_2"/>
    <property type="match status" value="1"/>
</dbReference>
<dbReference type="OrthoDB" id="178667at2"/>
<feature type="transmembrane region" description="Helical" evidence="6">
    <location>
        <begin position="157"/>
        <end position="181"/>
    </location>
</feature>
<evidence type="ECO:0000313" key="7">
    <source>
        <dbReference type="EMBL" id="RFZ77925.1"/>
    </source>
</evidence>
<name>A0A3E2NA78_9FIRM</name>
<proteinExistence type="predicted"/>
<evidence type="ECO:0000256" key="6">
    <source>
        <dbReference type="SAM" id="Phobius"/>
    </source>
</evidence>
<keyword evidence="2" id="KW-1003">Cell membrane</keyword>
<feature type="transmembrane region" description="Helical" evidence="6">
    <location>
        <begin position="268"/>
        <end position="291"/>
    </location>
</feature>
<dbReference type="AlphaFoldDB" id="A0A3E2NA78"/>
<reference evidence="7 8" key="1">
    <citation type="submission" date="2018-07" db="EMBL/GenBank/DDBJ databases">
        <title>New species, Clostridium PI-S10-A1B.</title>
        <authorList>
            <person name="Krishna G."/>
            <person name="Summeta K."/>
            <person name="Shikha S."/>
            <person name="Prabhu P.B."/>
            <person name="Suresh K."/>
        </authorList>
    </citation>
    <scope>NUCLEOTIDE SEQUENCE [LARGE SCALE GENOMIC DNA]</scope>
    <source>
        <strain evidence="7 8">PI-S10-A1B</strain>
    </source>
</reference>
<feature type="transmembrane region" description="Helical" evidence="6">
    <location>
        <begin position="231"/>
        <end position="248"/>
    </location>
</feature>
<dbReference type="InterPro" id="IPR050367">
    <property type="entry name" value="APC_superfamily"/>
</dbReference>
<evidence type="ECO:0000256" key="2">
    <source>
        <dbReference type="ARBA" id="ARBA00022475"/>
    </source>
</evidence>
<organism evidence="7 8">
    <name type="scientific">Lacrimispora amygdalina</name>
    <dbReference type="NCBI Taxonomy" id="253257"/>
    <lineage>
        <taxon>Bacteria</taxon>
        <taxon>Bacillati</taxon>
        <taxon>Bacillota</taxon>
        <taxon>Clostridia</taxon>
        <taxon>Lachnospirales</taxon>
        <taxon>Lachnospiraceae</taxon>
        <taxon>Lacrimispora</taxon>
    </lineage>
</organism>
<feature type="transmembrane region" description="Helical" evidence="6">
    <location>
        <begin position="370"/>
        <end position="402"/>
    </location>
</feature>